<proteinExistence type="predicted"/>
<dbReference type="InParanoid" id="A0A166N8Y9"/>
<gene>
    <name evidence="1" type="ORF">EXIGLDRAFT_783120</name>
</gene>
<keyword evidence="2" id="KW-1185">Reference proteome</keyword>
<name>A0A166N8Y9_EXIGL</name>
<accession>A0A166N8Y9</accession>
<reference evidence="1 2" key="1">
    <citation type="journal article" date="2016" name="Mol. Biol. Evol.">
        <title>Comparative Genomics of Early-Diverging Mushroom-Forming Fungi Provides Insights into the Origins of Lignocellulose Decay Capabilities.</title>
        <authorList>
            <person name="Nagy L.G."/>
            <person name="Riley R."/>
            <person name="Tritt A."/>
            <person name="Adam C."/>
            <person name="Daum C."/>
            <person name="Floudas D."/>
            <person name="Sun H."/>
            <person name="Yadav J.S."/>
            <person name="Pangilinan J."/>
            <person name="Larsson K.H."/>
            <person name="Matsuura K."/>
            <person name="Barry K."/>
            <person name="Labutti K."/>
            <person name="Kuo R."/>
            <person name="Ohm R.A."/>
            <person name="Bhattacharya S.S."/>
            <person name="Shirouzu T."/>
            <person name="Yoshinaga Y."/>
            <person name="Martin F.M."/>
            <person name="Grigoriev I.V."/>
            <person name="Hibbett D.S."/>
        </authorList>
    </citation>
    <scope>NUCLEOTIDE SEQUENCE [LARGE SCALE GENOMIC DNA]</scope>
    <source>
        <strain evidence="1 2">HHB12029</strain>
    </source>
</reference>
<evidence type="ECO:0000313" key="1">
    <source>
        <dbReference type="EMBL" id="KZV78887.1"/>
    </source>
</evidence>
<dbReference type="Proteomes" id="UP000077266">
    <property type="component" value="Unassembled WGS sequence"/>
</dbReference>
<protein>
    <submittedName>
        <fullName evidence="1">Uncharacterized protein</fullName>
    </submittedName>
</protein>
<organism evidence="1 2">
    <name type="scientific">Exidia glandulosa HHB12029</name>
    <dbReference type="NCBI Taxonomy" id="1314781"/>
    <lineage>
        <taxon>Eukaryota</taxon>
        <taxon>Fungi</taxon>
        <taxon>Dikarya</taxon>
        <taxon>Basidiomycota</taxon>
        <taxon>Agaricomycotina</taxon>
        <taxon>Agaricomycetes</taxon>
        <taxon>Auriculariales</taxon>
        <taxon>Exidiaceae</taxon>
        <taxon>Exidia</taxon>
    </lineage>
</organism>
<dbReference type="EMBL" id="KV426733">
    <property type="protein sequence ID" value="KZV78887.1"/>
    <property type="molecule type" value="Genomic_DNA"/>
</dbReference>
<sequence>MSTTTLLATPSAATSGRMTPISTTTLSAAAPTILAAAAVVTTAAAAIAKTATEHIAAGQYGHAEVLLLDSYACSLARRSDVDIIRALVRLGDLYRAQFRWANAAGKYHEAYALWEQVSYSIHDASVHPITFLPSLVECCEKLGGETGKMAAVIRAKALAMQEHTTRGLDDIVEEDEGEEE</sequence>
<evidence type="ECO:0000313" key="2">
    <source>
        <dbReference type="Proteomes" id="UP000077266"/>
    </source>
</evidence>
<dbReference type="AlphaFoldDB" id="A0A166N8Y9"/>